<accession>F5L3L1</accession>
<evidence type="ECO:0000313" key="3">
    <source>
        <dbReference type="EMBL" id="EGL84067.1"/>
    </source>
</evidence>
<evidence type="ECO:0000256" key="1">
    <source>
        <dbReference type="SAM" id="MobiDB-lite"/>
    </source>
</evidence>
<name>F5L3L1_CALTT</name>
<keyword evidence="2" id="KW-0812">Transmembrane</keyword>
<evidence type="ECO:0008006" key="7">
    <source>
        <dbReference type="Google" id="ProtNLM"/>
    </source>
</evidence>
<keyword evidence="2" id="KW-1133">Transmembrane helix</keyword>
<keyword evidence="6" id="KW-1185">Reference proteome</keyword>
<dbReference type="Proteomes" id="UP000010716">
    <property type="component" value="Unassembled WGS sequence"/>
</dbReference>
<organism evidence="3 5">
    <name type="scientific">Caldalkalibacillus thermarum (strain TA2.A1)</name>
    <dbReference type="NCBI Taxonomy" id="986075"/>
    <lineage>
        <taxon>Bacteria</taxon>
        <taxon>Bacillati</taxon>
        <taxon>Bacillota</taxon>
        <taxon>Bacilli</taxon>
        <taxon>Bacillales</taxon>
        <taxon>Bacillaceae</taxon>
        <taxon>Caldalkalibacillus</taxon>
    </lineage>
</organism>
<dbReference type="EMBL" id="AFCE01000050">
    <property type="protein sequence ID" value="EGL84067.1"/>
    <property type="molecule type" value="Genomic_DNA"/>
</dbReference>
<dbReference type="Proteomes" id="UP000825179">
    <property type="component" value="Chromosome"/>
</dbReference>
<reference evidence="3 5" key="1">
    <citation type="journal article" date="2011" name="J. Bacteriol.">
        <title>Draft genome sequence of the thermoalkaliphilic Caldalkalibacillus thermarum strain TA2.A1.</title>
        <authorList>
            <person name="Kalamorz F."/>
            <person name="Keis S."/>
            <person name="McMillan D.G."/>
            <person name="Olsson K."/>
            <person name="Stanton J.A."/>
            <person name="Stockwell P."/>
            <person name="Black M.A."/>
            <person name="Klingeman D.M."/>
            <person name="Land M.L."/>
            <person name="Han C.S."/>
            <person name="Martin S.L."/>
            <person name="Becher S.A."/>
            <person name="Peddie C.J."/>
            <person name="Morgan H.W."/>
            <person name="Matthies D."/>
            <person name="Preiss L."/>
            <person name="Meier T."/>
            <person name="Brown S.D."/>
            <person name="Cook G.M."/>
        </authorList>
    </citation>
    <scope>NUCLEOTIDE SEQUENCE [LARGE SCALE GENOMIC DNA]</scope>
    <source>
        <strain evidence="3 5">TA2.A1</strain>
    </source>
</reference>
<keyword evidence="2" id="KW-0472">Membrane</keyword>
<gene>
    <name evidence="3" type="ORF">CathTA2_0370</name>
    <name evidence="4" type="ORF">HUR95_04950</name>
</gene>
<dbReference type="EMBL" id="CP082237">
    <property type="protein sequence ID" value="QZT34688.1"/>
    <property type="molecule type" value="Genomic_DNA"/>
</dbReference>
<feature type="transmembrane region" description="Helical" evidence="2">
    <location>
        <begin position="12"/>
        <end position="33"/>
    </location>
</feature>
<dbReference type="AlphaFoldDB" id="F5L3L1"/>
<evidence type="ECO:0000313" key="6">
    <source>
        <dbReference type="Proteomes" id="UP000825179"/>
    </source>
</evidence>
<protein>
    <recommendedName>
        <fullName evidence="7">Cytochrome oxidase maturation protein, cbb3-type</fullName>
    </recommendedName>
</protein>
<sequence length="67" mass="7283">MSVMFSSPAFISMFIMGIILAVSIVGAIGWAIYHIASGKFHEEYEIATVQKEDNGKPSDRTGSDSDQ</sequence>
<dbReference type="RefSeq" id="WP_007502552.1">
    <property type="nucleotide sequence ID" value="NZ_AFCE01000050.1"/>
</dbReference>
<reference evidence="4" key="3">
    <citation type="submission" date="2021-08" db="EMBL/GenBank/DDBJ databases">
        <authorList>
            <person name="de Jong S."/>
            <person name="van den Broek M."/>
            <person name="Merkel A."/>
            <person name="de la Torre Cortes P."/>
            <person name="Kalamorz F."/>
            <person name="Cook G."/>
            <person name="van Loosdrecht M."/>
            <person name="McMillan D."/>
        </authorList>
    </citation>
    <scope>NUCLEOTIDE SEQUENCE</scope>
    <source>
        <strain evidence="4">TA2.A1</strain>
    </source>
</reference>
<proteinExistence type="predicted"/>
<evidence type="ECO:0000313" key="5">
    <source>
        <dbReference type="Proteomes" id="UP000010716"/>
    </source>
</evidence>
<evidence type="ECO:0000256" key="2">
    <source>
        <dbReference type="SAM" id="Phobius"/>
    </source>
</evidence>
<evidence type="ECO:0000313" key="4">
    <source>
        <dbReference type="EMBL" id="QZT34688.1"/>
    </source>
</evidence>
<dbReference type="KEGG" id="cthu:HUR95_04950"/>
<feature type="region of interest" description="Disordered" evidence="1">
    <location>
        <begin position="48"/>
        <end position="67"/>
    </location>
</feature>
<reference evidence="4 6" key="2">
    <citation type="journal article" date="2020" name="Extremophiles">
        <title>Genomic analysis of Caldalkalibacillus thermarum TA2.A1 reveals aerobic alkaliphilic metabolism and evolutionary hallmarks linking alkaliphilic bacteria and plant life.</title>
        <authorList>
            <person name="de Jong S.I."/>
            <person name="van den Broek M.A."/>
            <person name="Merkel A.Y."/>
            <person name="de la Torre Cortes P."/>
            <person name="Kalamorz F."/>
            <person name="Cook G.M."/>
            <person name="van Loosdrecht M.C.M."/>
            <person name="McMillan D.G.G."/>
        </authorList>
    </citation>
    <scope>NUCLEOTIDE SEQUENCE [LARGE SCALE GENOMIC DNA]</scope>
    <source>
        <strain evidence="4 6">TA2.A1</strain>
    </source>
</reference>